<name>A0ABU3XHV6_9BACI</name>
<evidence type="ECO:0000259" key="1">
    <source>
        <dbReference type="Pfam" id="PF05651"/>
    </source>
</evidence>
<proteinExistence type="predicted"/>
<feature type="domain" description="Putative sugar diacid recognition" evidence="1">
    <location>
        <begin position="5"/>
        <end position="78"/>
    </location>
</feature>
<organism evidence="2 3">
    <name type="scientific">Alkalihalophilus lindianensis</name>
    <dbReference type="NCBI Taxonomy" id="1630542"/>
    <lineage>
        <taxon>Bacteria</taxon>
        <taxon>Bacillati</taxon>
        <taxon>Bacillota</taxon>
        <taxon>Bacilli</taxon>
        <taxon>Bacillales</taxon>
        <taxon>Bacillaceae</taxon>
        <taxon>Alkalihalophilus</taxon>
    </lineage>
</organism>
<dbReference type="Pfam" id="PF05651">
    <property type="entry name" value="Diacid_rec"/>
    <property type="match status" value="1"/>
</dbReference>
<sequence length="78" mass="8815">MKILEHIAQDIIEKTSEILQYPISITDNEGIIIGSSDKSRIGLFHQPSLEVIKKNIMVECKNNIEKRILPGVSVPLKF</sequence>
<dbReference type="RefSeq" id="WP_317124393.1">
    <property type="nucleotide sequence ID" value="NZ_JAWJBA010000808.1"/>
</dbReference>
<keyword evidence="3" id="KW-1185">Reference proteome</keyword>
<comment type="caution">
    <text evidence="2">The sequence shown here is derived from an EMBL/GenBank/DDBJ whole genome shotgun (WGS) entry which is preliminary data.</text>
</comment>
<dbReference type="EMBL" id="JAWJBA010000808">
    <property type="protein sequence ID" value="MDV2687495.1"/>
    <property type="molecule type" value="Genomic_DNA"/>
</dbReference>
<reference evidence="2 3" key="1">
    <citation type="submission" date="2023-10" db="EMBL/GenBank/DDBJ databases">
        <title>Screening of Alkalihalobacillus lindianensis BZ-TG-R113 and Its Alleviation of Salt Stress on Rapeseed Growth.</title>
        <authorList>
            <person name="Zhao B."/>
            <person name="Guo T."/>
        </authorList>
    </citation>
    <scope>NUCLEOTIDE SEQUENCE [LARGE SCALE GENOMIC DNA]</scope>
    <source>
        <strain evidence="2 3">BZ-TG-R113</strain>
    </source>
</reference>
<dbReference type="InterPro" id="IPR008599">
    <property type="entry name" value="Diacid_rec"/>
</dbReference>
<feature type="non-terminal residue" evidence="2">
    <location>
        <position position="78"/>
    </location>
</feature>
<dbReference type="Proteomes" id="UP001287282">
    <property type="component" value="Unassembled WGS sequence"/>
</dbReference>
<accession>A0ABU3XHV6</accession>
<evidence type="ECO:0000313" key="2">
    <source>
        <dbReference type="EMBL" id="MDV2687495.1"/>
    </source>
</evidence>
<gene>
    <name evidence="2" type="ORF">RYX56_24415</name>
</gene>
<protein>
    <submittedName>
        <fullName evidence="2">Sugar diacid recognition domain-containing protein</fullName>
    </submittedName>
</protein>
<evidence type="ECO:0000313" key="3">
    <source>
        <dbReference type="Proteomes" id="UP001287282"/>
    </source>
</evidence>